<name>A0A1H8S923_9EURY</name>
<dbReference type="OrthoDB" id="316086at2157"/>
<dbReference type="AlphaFoldDB" id="A0A1H8S923"/>
<gene>
    <name evidence="1" type="ORF">SAMN05216388_101835</name>
</gene>
<keyword evidence="2" id="KW-1185">Reference proteome</keyword>
<evidence type="ECO:0000313" key="1">
    <source>
        <dbReference type="EMBL" id="SEO75122.1"/>
    </source>
</evidence>
<protein>
    <submittedName>
        <fullName evidence="1">Uncharacterized protein</fullName>
    </submittedName>
</protein>
<dbReference type="Proteomes" id="UP000198775">
    <property type="component" value="Unassembled WGS sequence"/>
</dbReference>
<dbReference type="RefSeq" id="WP_092662277.1">
    <property type="nucleotide sequence ID" value="NZ_FOCX01000018.1"/>
</dbReference>
<organism evidence="1 2">
    <name type="scientific">Halorientalis persicus</name>
    <dbReference type="NCBI Taxonomy" id="1367881"/>
    <lineage>
        <taxon>Archaea</taxon>
        <taxon>Methanobacteriati</taxon>
        <taxon>Methanobacteriota</taxon>
        <taxon>Stenosarchaea group</taxon>
        <taxon>Halobacteria</taxon>
        <taxon>Halobacteriales</taxon>
        <taxon>Haloarculaceae</taxon>
        <taxon>Halorientalis</taxon>
    </lineage>
</organism>
<accession>A0A1H8S923</accession>
<dbReference type="EMBL" id="FOCX01000018">
    <property type="protein sequence ID" value="SEO75122.1"/>
    <property type="molecule type" value="Genomic_DNA"/>
</dbReference>
<sequence length="91" mass="10082">MATNTRTAENASVRPQWLFCGTDKTGTDHVYNTVTDSVVAVAPDGHREHVADLSEASIDEWMAFVAQKRGWADRRLFETFGDALAARVSRV</sequence>
<proteinExistence type="predicted"/>
<reference evidence="2" key="1">
    <citation type="submission" date="2016-10" db="EMBL/GenBank/DDBJ databases">
        <authorList>
            <person name="Varghese N."/>
            <person name="Submissions S."/>
        </authorList>
    </citation>
    <scope>NUCLEOTIDE SEQUENCE [LARGE SCALE GENOMIC DNA]</scope>
    <source>
        <strain evidence="2">IBRC-M 10043</strain>
    </source>
</reference>
<evidence type="ECO:0000313" key="2">
    <source>
        <dbReference type="Proteomes" id="UP000198775"/>
    </source>
</evidence>